<dbReference type="AlphaFoldDB" id="A0A4S8H9P7"/>
<proteinExistence type="predicted"/>
<keyword evidence="1" id="KW-0175">Coiled coil</keyword>
<organism evidence="3 4">
    <name type="scientific">Niastella caeni</name>
    <dbReference type="NCBI Taxonomy" id="2569763"/>
    <lineage>
        <taxon>Bacteria</taxon>
        <taxon>Pseudomonadati</taxon>
        <taxon>Bacteroidota</taxon>
        <taxon>Chitinophagia</taxon>
        <taxon>Chitinophagales</taxon>
        <taxon>Chitinophagaceae</taxon>
        <taxon>Niastella</taxon>
    </lineage>
</organism>
<dbReference type="OrthoDB" id="741750at2"/>
<keyword evidence="2" id="KW-1133">Transmembrane helix</keyword>
<accession>A0A4S8H9P7</accession>
<keyword evidence="4" id="KW-1185">Reference proteome</keyword>
<reference evidence="3 4" key="1">
    <citation type="submission" date="2019-04" db="EMBL/GenBank/DDBJ databases">
        <title>Niastella caeni sp. nov., isolated from activated sludge.</title>
        <authorList>
            <person name="Sheng M."/>
        </authorList>
    </citation>
    <scope>NUCLEOTIDE SEQUENCE [LARGE SCALE GENOMIC DNA]</scope>
    <source>
        <strain evidence="3 4">HX-2-15</strain>
    </source>
</reference>
<dbReference type="Proteomes" id="UP000306918">
    <property type="component" value="Unassembled WGS sequence"/>
</dbReference>
<evidence type="ECO:0000313" key="3">
    <source>
        <dbReference type="EMBL" id="THU31620.1"/>
    </source>
</evidence>
<protein>
    <submittedName>
        <fullName evidence="3">Uncharacterized protein</fullName>
    </submittedName>
</protein>
<evidence type="ECO:0000256" key="2">
    <source>
        <dbReference type="SAM" id="Phobius"/>
    </source>
</evidence>
<keyword evidence="2" id="KW-0472">Membrane</keyword>
<evidence type="ECO:0000256" key="1">
    <source>
        <dbReference type="SAM" id="Coils"/>
    </source>
</evidence>
<sequence>MKIKTGKEEIVYLLTKVVEKYEQTTGHKITLNTNRKNYEDLAKLLSDISNELPHTAHILNHEKYPASLNTEKLEYPYRKYDITGGQIKDAYNGIVASPRPFLVDACYIYLFGTGRKGFEENPVDEGLLVTEFSPGNELETYKKEQETLKARISRYEMERETLLTQNRSKFTKQKRALLALLFALLAVSFFTTYKWLRLKNEWSMVKKDMNVLPYQPTQAEIDSLEGIWLCYTGSPQARSSDPNRFHQVVFNVVHIEYKDGYFIYNRYGANFNHTGYAQYEAPYLVSLHSHIKNNTGAIESPRHSLMQLNKETRFIPIISASWNFDVGSLNNIVGIREVYVKEGKGGTIEEVINTVENASCKCKIVNWHQANGSVKTFYLKNQMLDNLREATLKNLLDEKSIILREPQEGVILSADTSHK</sequence>
<feature type="transmembrane region" description="Helical" evidence="2">
    <location>
        <begin position="176"/>
        <end position="196"/>
    </location>
</feature>
<keyword evidence="2" id="KW-0812">Transmembrane</keyword>
<evidence type="ECO:0000313" key="4">
    <source>
        <dbReference type="Proteomes" id="UP000306918"/>
    </source>
</evidence>
<name>A0A4S8H9P7_9BACT</name>
<comment type="caution">
    <text evidence="3">The sequence shown here is derived from an EMBL/GenBank/DDBJ whole genome shotgun (WGS) entry which is preliminary data.</text>
</comment>
<gene>
    <name evidence="3" type="ORF">FAM09_28780</name>
</gene>
<dbReference type="RefSeq" id="WP_136580626.1">
    <property type="nucleotide sequence ID" value="NZ_STFF01000013.1"/>
</dbReference>
<feature type="coiled-coil region" evidence="1">
    <location>
        <begin position="138"/>
        <end position="165"/>
    </location>
</feature>
<dbReference type="EMBL" id="STFF01000013">
    <property type="protein sequence ID" value="THU31620.1"/>
    <property type="molecule type" value="Genomic_DNA"/>
</dbReference>